<dbReference type="InterPro" id="IPR017441">
    <property type="entry name" value="Protein_kinase_ATP_BS"/>
</dbReference>
<name>A0ABN7SW14_OIKDI</name>
<dbReference type="PANTHER" id="PTHR24353">
    <property type="entry name" value="CYCLIC NUCLEOTIDE-DEPENDENT PROTEIN KINASE"/>
    <property type="match status" value="1"/>
</dbReference>
<proteinExistence type="predicted"/>
<evidence type="ECO:0000313" key="10">
    <source>
        <dbReference type="EMBL" id="CAG5105997.1"/>
    </source>
</evidence>
<sequence length="628" mass="71789">MRCFFALNGGSFFFLVETLYRERNEQKLHQRTYENMRRIRQLRTCFSMANCMPKRDRRYRRESIDDVPELEHDYVHQNRRLEAPAKENISGNSTPKKNGAASRPIDSGVDSGLYTSDTDSNSRSLSSHNSTDRQIQGLTGADSQAAGSNFDFALYSNSQLYDSSSYSTRNLTMAGSMTTMSRTSWQSEADKAKRDSVNSHDSGYQVQNDKNRRSSLTESTNESLIPEFLALYSHVLHPRRNHSFFTESRQMKIADYEAYHMFPFKRNQKAVNRPTTFGIEIFHNSSPTAIRHLLDGVHTTTARVITKLNKVRLSELEIDSLERLQILGRGGYAHVELVRNNNNYYALKCINKHRVVQAGQRRHVKAEREILLSIDSPFILKLFKTFKDNKFVYLLTEALIGGELFTLMKRCGPLEEPKSVFAVSCILEALDYLHSSLIVHRDVKPENMLIDERGYVKLADFGFAKRMSSKNAITRTFCGTPGYMAPEVINKRPHSFGSDFWSIGVFLFELLSCKSPFRRNTDEATYEMTNRGIRAVEFPSQISPNAAELIRLLCHPDPERRLGAREGIEEVREVDLLRDFDFCKLRYGLMESPIKPNITGPSDTSQFDDFSADSSGPPDETSGWDNDF</sequence>
<keyword evidence="5 6" id="KW-0067">ATP-binding</keyword>
<dbReference type="Gene3D" id="1.10.510.10">
    <property type="entry name" value="Transferase(Phosphotransferase) domain 1"/>
    <property type="match status" value="1"/>
</dbReference>
<keyword evidence="11" id="KW-1185">Reference proteome</keyword>
<dbReference type="EMBL" id="OU015566">
    <property type="protein sequence ID" value="CAG5105997.1"/>
    <property type="molecule type" value="Genomic_DNA"/>
</dbReference>
<evidence type="ECO:0000256" key="1">
    <source>
        <dbReference type="ARBA" id="ARBA00022527"/>
    </source>
</evidence>
<evidence type="ECO:0000259" key="8">
    <source>
        <dbReference type="PROSITE" id="PS50011"/>
    </source>
</evidence>
<organism evidence="10 11">
    <name type="scientific">Oikopleura dioica</name>
    <name type="common">Tunicate</name>
    <dbReference type="NCBI Taxonomy" id="34765"/>
    <lineage>
        <taxon>Eukaryota</taxon>
        <taxon>Metazoa</taxon>
        <taxon>Chordata</taxon>
        <taxon>Tunicata</taxon>
        <taxon>Appendicularia</taxon>
        <taxon>Copelata</taxon>
        <taxon>Oikopleuridae</taxon>
        <taxon>Oikopleura</taxon>
    </lineage>
</organism>
<feature type="binding site" evidence="6">
    <location>
        <position position="348"/>
    </location>
    <ligand>
        <name>ATP</name>
        <dbReference type="ChEBI" id="CHEBI:30616"/>
    </ligand>
</feature>
<feature type="compositionally biased region" description="Basic and acidic residues" evidence="7">
    <location>
        <begin position="70"/>
        <end position="85"/>
    </location>
</feature>
<evidence type="ECO:0000256" key="3">
    <source>
        <dbReference type="ARBA" id="ARBA00022741"/>
    </source>
</evidence>
<feature type="domain" description="AGC-kinase C-terminal" evidence="9">
    <location>
        <begin position="578"/>
        <end position="628"/>
    </location>
</feature>
<dbReference type="PROSITE" id="PS51285">
    <property type="entry name" value="AGC_KINASE_CTER"/>
    <property type="match status" value="1"/>
</dbReference>
<keyword evidence="4" id="KW-0418">Kinase</keyword>
<accession>A0ABN7SW14</accession>
<dbReference type="Proteomes" id="UP001158576">
    <property type="component" value="Chromosome 1"/>
</dbReference>
<keyword evidence="1" id="KW-0723">Serine/threonine-protein kinase</keyword>
<protein>
    <submittedName>
        <fullName evidence="10">Oidioi.mRNA.OKI2018_I69.chr1.g2634.t2.cds</fullName>
    </submittedName>
</protein>
<evidence type="ECO:0000256" key="5">
    <source>
        <dbReference type="ARBA" id="ARBA00022840"/>
    </source>
</evidence>
<reference evidence="10 11" key="1">
    <citation type="submission" date="2021-04" db="EMBL/GenBank/DDBJ databases">
        <authorList>
            <person name="Bliznina A."/>
        </authorList>
    </citation>
    <scope>NUCLEOTIDE SEQUENCE [LARGE SCALE GENOMIC DNA]</scope>
</reference>
<gene>
    <name evidence="10" type="ORF">OKIOD_LOCUS11399</name>
</gene>
<evidence type="ECO:0000256" key="7">
    <source>
        <dbReference type="SAM" id="MobiDB-lite"/>
    </source>
</evidence>
<evidence type="ECO:0000256" key="6">
    <source>
        <dbReference type="PROSITE-ProRule" id="PRU10141"/>
    </source>
</evidence>
<dbReference type="PROSITE" id="PS00107">
    <property type="entry name" value="PROTEIN_KINASE_ATP"/>
    <property type="match status" value="1"/>
</dbReference>
<dbReference type="Gene3D" id="3.30.200.20">
    <property type="entry name" value="Phosphorylase Kinase, domain 1"/>
    <property type="match status" value="1"/>
</dbReference>
<dbReference type="SMART" id="SM00133">
    <property type="entry name" value="S_TK_X"/>
    <property type="match status" value="1"/>
</dbReference>
<dbReference type="InterPro" id="IPR011009">
    <property type="entry name" value="Kinase-like_dom_sf"/>
</dbReference>
<dbReference type="InterPro" id="IPR000719">
    <property type="entry name" value="Prot_kinase_dom"/>
</dbReference>
<dbReference type="InterPro" id="IPR008271">
    <property type="entry name" value="Ser/Thr_kinase_AS"/>
</dbReference>
<feature type="compositionally biased region" description="Polar residues" evidence="7">
    <location>
        <begin position="199"/>
        <end position="219"/>
    </location>
</feature>
<dbReference type="SMART" id="SM00220">
    <property type="entry name" value="S_TKc"/>
    <property type="match status" value="1"/>
</dbReference>
<evidence type="ECO:0000256" key="2">
    <source>
        <dbReference type="ARBA" id="ARBA00022679"/>
    </source>
</evidence>
<feature type="compositionally biased region" description="Low complexity" evidence="7">
    <location>
        <begin position="115"/>
        <end position="133"/>
    </location>
</feature>
<keyword evidence="3 6" id="KW-0547">Nucleotide-binding</keyword>
<dbReference type="InterPro" id="IPR000961">
    <property type="entry name" value="AGC-kinase_C"/>
</dbReference>
<evidence type="ECO:0000256" key="4">
    <source>
        <dbReference type="ARBA" id="ARBA00022777"/>
    </source>
</evidence>
<dbReference type="PROSITE" id="PS00108">
    <property type="entry name" value="PROTEIN_KINASE_ST"/>
    <property type="match status" value="1"/>
</dbReference>
<feature type="domain" description="Protein kinase" evidence="8">
    <location>
        <begin position="321"/>
        <end position="577"/>
    </location>
</feature>
<dbReference type="PANTHER" id="PTHR24353:SF147">
    <property type="entry name" value="CGMP-DEPENDENT SERINE_THREONIN PROTEIN KINASE-RELATED"/>
    <property type="match status" value="1"/>
</dbReference>
<feature type="compositionally biased region" description="Basic and acidic residues" evidence="7">
    <location>
        <begin position="188"/>
        <end position="198"/>
    </location>
</feature>
<keyword evidence="2" id="KW-0808">Transferase</keyword>
<dbReference type="SUPFAM" id="SSF56112">
    <property type="entry name" value="Protein kinase-like (PK-like)"/>
    <property type="match status" value="1"/>
</dbReference>
<feature type="compositionally biased region" description="Polar residues" evidence="7">
    <location>
        <begin position="599"/>
        <end position="614"/>
    </location>
</feature>
<feature type="region of interest" description="Disordered" evidence="7">
    <location>
        <begin position="594"/>
        <end position="628"/>
    </location>
</feature>
<evidence type="ECO:0000259" key="9">
    <source>
        <dbReference type="PROSITE" id="PS51285"/>
    </source>
</evidence>
<feature type="region of interest" description="Disordered" evidence="7">
    <location>
        <begin position="180"/>
        <end position="219"/>
    </location>
</feature>
<feature type="region of interest" description="Disordered" evidence="7">
    <location>
        <begin position="70"/>
        <end position="135"/>
    </location>
</feature>
<dbReference type="Pfam" id="PF00069">
    <property type="entry name" value="Pkinase"/>
    <property type="match status" value="1"/>
</dbReference>
<dbReference type="PROSITE" id="PS50011">
    <property type="entry name" value="PROTEIN_KINASE_DOM"/>
    <property type="match status" value="1"/>
</dbReference>
<evidence type="ECO:0000313" key="11">
    <source>
        <dbReference type="Proteomes" id="UP001158576"/>
    </source>
</evidence>